<dbReference type="Pfam" id="PF12680">
    <property type="entry name" value="SnoaL_2"/>
    <property type="match status" value="1"/>
</dbReference>
<accession>A0A5P9JWT0</accession>
<organism evidence="2 3">
    <name type="scientific">Microvirga thermotolerans</name>
    <dbReference type="NCBI Taxonomy" id="2651334"/>
    <lineage>
        <taxon>Bacteria</taxon>
        <taxon>Pseudomonadati</taxon>
        <taxon>Pseudomonadota</taxon>
        <taxon>Alphaproteobacteria</taxon>
        <taxon>Hyphomicrobiales</taxon>
        <taxon>Methylobacteriaceae</taxon>
        <taxon>Microvirga</taxon>
    </lineage>
</organism>
<evidence type="ECO:0000313" key="2">
    <source>
        <dbReference type="EMBL" id="QFU15880.1"/>
    </source>
</evidence>
<proteinExistence type="predicted"/>
<evidence type="ECO:0000259" key="1">
    <source>
        <dbReference type="Pfam" id="PF12680"/>
    </source>
</evidence>
<dbReference type="Gene3D" id="3.10.450.50">
    <property type="match status" value="1"/>
</dbReference>
<dbReference type="InterPro" id="IPR032710">
    <property type="entry name" value="NTF2-like_dom_sf"/>
</dbReference>
<protein>
    <recommendedName>
        <fullName evidence="1">SnoaL-like domain-containing protein</fullName>
    </recommendedName>
</protein>
<keyword evidence="3" id="KW-1185">Reference proteome</keyword>
<dbReference type="InterPro" id="IPR037401">
    <property type="entry name" value="SnoaL-like"/>
</dbReference>
<feature type="domain" description="SnoaL-like" evidence="1">
    <location>
        <begin position="98"/>
        <end position="211"/>
    </location>
</feature>
<gene>
    <name evidence="2" type="ORF">GDR74_06400</name>
</gene>
<reference evidence="2 3" key="1">
    <citation type="submission" date="2019-10" db="EMBL/GenBank/DDBJ databases">
        <title>Isolation, Identification of Microvirga thermotolerans HR1, a novel thermophilic bacterium and Comparative Genomics of the genus Microvirga.</title>
        <authorList>
            <person name="Li J."/>
            <person name="Zhang W."/>
            <person name="Lin M."/>
            <person name="Wang J."/>
        </authorList>
    </citation>
    <scope>NUCLEOTIDE SEQUENCE [LARGE SCALE GENOMIC DNA]</scope>
    <source>
        <strain evidence="2 3">HR1</strain>
    </source>
</reference>
<sequence>MTRQPAAEKRFTVACPMPRLAPVSSMMRREFWGVVGMGGSGVLLERGAEPSAWEVPGPWAAAPALPDARCDGITWRGRGGFADSKLREGKPMQVPAPVRAYVDAYDAKDVDGMLRCLTENVPFQNIASGAVNAETNGIDAFAELARMGAAAFRERRQEVKGCIAVGNRVTIEVDYSAVVGADLPNGWKAGQALRFAGASYFELEGGRIARIVDAS</sequence>
<dbReference type="Proteomes" id="UP000325614">
    <property type="component" value="Chromosome"/>
</dbReference>
<dbReference type="KEGG" id="mico:GDR74_06400"/>
<evidence type="ECO:0000313" key="3">
    <source>
        <dbReference type="Proteomes" id="UP000325614"/>
    </source>
</evidence>
<dbReference type="EMBL" id="CP045423">
    <property type="protein sequence ID" value="QFU15880.1"/>
    <property type="molecule type" value="Genomic_DNA"/>
</dbReference>
<name>A0A5P9JWT0_9HYPH</name>
<dbReference type="SUPFAM" id="SSF54427">
    <property type="entry name" value="NTF2-like"/>
    <property type="match status" value="1"/>
</dbReference>
<dbReference type="AlphaFoldDB" id="A0A5P9JWT0"/>